<organism evidence="1">
    <name type="scientific">Arundo donax</name>
    <name type="common">Giant reed</name>
    <name type="synonym">Donax arundinaceus</name>
    <dbReference type="NCBI Taxonomy" id="35708"/>
    <lineage>
        <taxon>Eukaryota</taxon>
        <taxon>Viridiplantae</taxon>
        <taxon>Streptophyta</taxon>
        <taxon>Embryophyta</taxon>
        <taxon>Tracheophyta</taxon>
        <taxon>Spermatophyta</taxon>
        <taxon>Magnoliopsida</taxon>
        <taxon>Liliopsida</taxon>
        <taxon>Poales</taxon>
        <taxon>Poaceae</taxon>
        <taxon>PACMAD clade</taxon>
        <taxon>Arundinoideae</taxon>
        <taxon>Arundineae</taxon>
        <taxon>Arundo</taxon>
    </lineage>
</organism>
<protein>
    <submittedName>
        <fullName evidence="1">Uncharacterized protein</fullName>
    </submittedName>
</protein>
<name>A0A0A9C214_ARUDO</name>
<evidence type="ECO:0000313" key="1">
    <source>
        <dbReference type="EMBL" id="JAD67440.1"/>
    </source>
</evidence>
<reference evidence="1" key="1">
    <citation type="submission" date="2014-09" db="EMBL/GenBank/DDBJ databases">
        <authorList>
            <person name="Magalhaes I.L.F."/>
            <person name="Oliveira U."/>
            <person name="Santos F.R."/>
            <person name="Vidigal T.H.D.A."/>
            <person name="Brescovit A.D."/>
            <person name="Santos A.J."/>
        </authorList>
    </citation>
    <scope>NUCLEOTIDE SEQUENCE</scope>
    <source>
        <tissue evidence="1">Shoot tissue taken approximately 20 cm above the soil surface</tissue>
    </source>
</reference>
<reference evidence="1" key="2">
    <citation type="journal article" date="2015" name="Data Brief">
        <title>Shoot transcriptome of the giant reed, Arundo donax.</title>
        <authorList>
            <person name="Barrero R.A."/>
            <person name="Guerrero F.D."/>
            <person name="Moolhuijzen P."/>
            <person name="Goolsby J.A."/>
            <person name="Tidwell J."/>
            <person name="Bellgard S.E."/>
            <person name="Bellgard M.I."/>
        </authorList>
    </citation>
    <scope>NUCLEOTIDE SEQUENCE</scope>
    <source>
        <tissue evidence="1">Shoot tissue taken approximately 20 cm above the soil surface</tissue>
    </source>
</reference>
<proteinExistence type="predicted"/>
<dbReference type="EMBL" id="GBRH01230455">
    <property type="protein sequence ID" value="JAD67440.1"/>
    <property type="molecule type" value="Transcribed_RNA"/>
</dbReference>
<dbReference type="AlphaFoldDB" id="A0A0A9C214"/>
<accession>A0A0A9C214</accession>
<sequence>MSVGPCVHMLSRFAYHRSLRSFSRA</sequence>